<dbReference type="EMBL" id="PKMF04000557">
    <property type="protein sequence ID" value="KAK7825989.1"/>
    <property type="molecule type" value="Genomic_DNA"/>
</dbReference>
<name>A0AAW0JI79_QUESU</name>
<proteinExistence type="predicted"/>
<keyword evidence="1" id="KW-1133">Transmembrane helix</keyword>
<gene>
    <name evidence="2" type="ORF">CFP56_032518</name>
</gene>
<comment type="caution">
    <text evidence="2">The sequence shown here is derived from an EMBL/GenBank/DDBJ whole genome shotgun (WGS) entry which is preliminary data.</text>
</comment>
<protein>
    <submittedName>
        <fullName evidence="2">Beta-amyrin 28-monooxygenase</fullName>
    </submittedName>
</protein>
<accession>A0AAW0JI79</accession>
<dbReference type="AlphaFoldDB" id="A0AAW0JI79"/>
<dbReference type="Proteomes" id="UP000237347">
    <property type="component" value="Unassembled WGS sequence"/>
</dbReference>
<evidence type="ECO:0000313" key="3">
    <source>
        <dbReference type="Proteomes" id="UP000237347"/>
    </source>
</evidence>
<keyword evidence="1" id="KW-0812">Transmembrane</keyword>
<evidence type="ECO:0000313" key="2">
    <source>
        <dbReference type="EMBL" id="KAK7825989.1"/>
    </source>
</evidence>
<feature type="transmembrane region" description="Helical" evidence="1">
    <location>
        <begin position="6"/>
        <end position="25"/>
    </location>
</feature>
<keyword evidence="1" id="KW-0472">Membrane</keyword>
<keyword evidence="3" id="KW-1185">Reference proteome</keyword>
<reference evidence="2 3" key="1">
    <citation type="journal article" date="2018" name="Sci. Data">
        <title>The draft genome sequence of cork oak.</title>
        <authorList>
            <person name="Ramos A.M."/>
            <person name="Usie A."/>
            <person name="Barbosa P."/>
            <person name="Barros P.M."/>
            <person name="Capote T."/>
            <person name="Chaves I."/>
            <person name="Simoes F."/>
            <person name="Abreu I."/>
            <person name="Carrasquinho I."/>
            <person name="Faro C."/>
            <person name="Guimaraes J.B."/>
            <person name="Mendonca D."/>
            <person name="Nobrega F."/>
            <person name="Rodrigues L."/>
            <person name="Saibo N.J.M."/>
            <person name="Varela M.C."/>
            <person name="Egas C."/>
            <person name="Matos J."/>
            <person name="Miguel C.M."/>
            <person name="Oliveira M.M."/>
            <person name="Ricardo C.P."/>
            <person name="Goncalves S."/>
        </authorList>
    </citation>
    <scope>NUCLEOTIDE SEQUENCE [LARGE SCALE GENOMIC DNA]</scope>
    <source>
        <strain evidence="3">cv. HL8</strain>
    </source>
</reference>
<sequence>MELFFLSGVILFAFIASLSVVFLLYHKSYASHPNLPRGKMGLPFIGESLEYLSTGRKGHPEKFFYDRMAKFSPKSSRLRSLESQWLLCVIRPETSSYIPMKTNLSQFGGQVL</sequence>
<organism evidence="2 3">
    <name type="scientific">Quercus suber</name>
    <name type="common">Cork oak</name>
    <dbReference type="NCBI Taxonomy" id="58331"/>
    <lineage>
        <taxon>Eukaryota</taxon>
        <taxon>Viridiplantae</taxon>
        <taxon>Streptophyta</taxon>
        <taxon>Embryophyta</taxon>
        <taxon>Tracheophyta</taxon>
        <taxon>Spermatophyta</taxon>
        <taxon>Magnoliopsida</taxon>
        <taxon>eudicotyledons</taxon>
        <taxon>Gunneridae</taxon>
        <taxon>Pentapetalae</taxon>
        <taxon>rosids</taxon>
        <taxon>fabids</taxon>
        <taxon>Fagales</taxon>
        <taxon>Fagaceae</taxon>
        <taxon>Quercus</taxon>
    </lineage>
</organism>
<evidence type="ECO:0000256" key="1">
    <source>
        <dbReference type="SAM" id="Phobius"/>
    </source>
</evidence>